<dbReference type="Proteomes" id="UP000521922">
    <property type="component" value="Unassembled WGS sequence"/>
</dbReference>
<dbReference type="EMBL" id="JACCBB010000001">
    <property type="protein sequence ID" value="NYD24184.1"/>
    <property type="molecule type" value="Genomic_DNA"/>
</dbReference>
<keyword evidence="2" id="KW-0255">Endonuclease</keyword>
<accession>A0A7Y9DP63</accession>
<dbReference type="SUPFAM" id="SSF52980">
    <property type="entry name" value="Restriction endonuclease-like"/>
    <property type="match status" value="1"/>
</dbReference>
<feature type="domain" description="Putative restriction endonuclease" evidence="1">
    <location>
        <begin position="12"/>
        <end position="103"/>
    </location>
</feature>
<sequence>MAAEVHESAHGVPNLVLIDRDHPPAVDRSGQHRDGPVALLVEVLSPSHEATDRVRDLHDHAAAGCPEHWVWSRRPAPESPWGRAVHVFTLVGDASVLDQVITGTAELDRWGITVDVEALLAG</sequence>
<dbReference type="InterPro" id="IPR008538">
    <property type="entry name" value="Uma2"/>
</dbReference>
<organism evidence="2 3">
    <name type="scientific">Kineococcus aurantiacus</name>
    <dbReference type="NCBI Taxonomy" id="37633"/>
    <lineage>
        <taxon>Bacteria</taxon>
        <taxon>Bacillati</taxon>
        <taxon>Actinomycetota</taxon>
        <taxon>Actinomycetes</taxon>
        <taxon>Kineosporiales</taxon>
        <taxon>Kineosporiaceae</taxon>
        <taxon>Kineococcus</taxon>
    </lineage>
</organism>
<dbReference type="InterPro" id="IPR011335">
    <property type="entry name" value="Restrct_endonuc-II-like"/>
</dbReference>
<dbReference type="RefSeq" id="WP_179754406.1">
    <property type="nucleotide sequence ID" value="NZ_BAAAGN010000030.1"/>
</dbReference>
<reference evidence="2 3" key="1">
    <citation type="submission" date="2020-07" db="EMBL/GenBank/DDBJ databases">
        <title>Sequencing the genomes of 1000 actinobacteria strains.</title>
        <authorList>
            <person name="Klenk H.-P."/>
        </authorList>
    </citation>
    <scope>NUCLEOTIDE SEQUENCE [LARGE SCALE GENOMIC DNA]</scope>
    <source>
        <strain evidence="2 3">DSM 7487</strain>
    </source>
</reference>
<proteinExistence type="predicted"/>
<dbReference type="Gene3D" id="3.90.1570.10">
    <property type="entry name" value="tt1808, chain A"/>
    <property type="match status" value="1"/>
</dbReference>
<dbReference type="AlphaFoldDB" id="A0A7Y9DP63"/>
<gene>
    <name evidence="2" type="ORF">BJ968_003724</name>
</gene>
<keyword evidence="2" id="KW-0378">Hydrolase</keyword>
<comment type="caution">
    <text evidence="2">The sequence shown here is derived from an EMBL/GenBank/DDBJ whole genome shotgun (WGS) entry which is preliminary data.</text>
</comment>
<name>A0A7Y9DP63_9ACTN</name>
<evidence type="ECO:0000259" key="1">
    <source>
        <dbReference type="Pfam" id="PF05685"/>
    </source>
</evidence>
<evidence type="ECO:0000313" key="3">
    <source>
        <dbReference type="Proteomes" id="UP000521922"/>
    </source>
</evidence>
<dbReference type="CDD" id="cd06260">
    <property type="entry name" value="DUF820-like"/>
    <property type="match status" value="1"/>
</dbReference>
<evidence type="ECO:0000313" key="2">
    <source>
        <dbReference type="EMBL" id="NYD24184.1"/>
    </source>
</evidence>
<keyword evidence="2" id="KW-0540">Nuclease</keyword>
<keyword evidence="3" id="KW-1185">Reference proteome</keyword>
<protein>
    <submittedName>
        <fullName evidence="2">Uma2 family endonuclease</fullName>
    </submittedName>
</protein>
<dbReference type="InterPro" id="IPR012296">
    <property type="entry name" value="Nuclease_put_TT1808"/>
</dbReference>
<dbReference type="Pfam" id="PF05685">
    <property type="entry name" value="Uma2"/>
    <property type="match status" value="1"/>
</dbReference>
<dbReference type="GO" id="GO:0004519">
    <property type="term" value="F:endonuclease activity"/>
    <property type="evidence" value="ECO:0007669"/>
    <property type="project" value="UniProtKB-KW"/>
</dbReference>